<keyword evidence="2" id="KW-1133">Transmembrane helix</keyword>
<protein>
    <recommendedName>
        <fullName evidence="3">Acyltransferase 3 domain-containing protein</fullName>
    </recommendedName>
</protein>
<feature type="transmembrane region" description="Helical" evidence="2">
    <location>
        <begin position="272"/>
        <end position="290"/>
    </location>
</feature>
<dbReference type="EMBL" id="WEGH01000006">
    <property type="protein sequence ID" value="MQY09572.1"/>
    <property type="molecule type" value="Genomic_DNA"/>
</dbReference>
<dbReference type="Pfam" id="PF01757">
    <property type="entry name" value="Acyl_transf_3"/>
    <property type="match status" value="1"/>
</dbReference>
<dbReference type="PANTHER" id="PTHR23028">
    <property type="entry name" value="ACETYLTRANSFERASE"/>
    <property type="match status" value="1"/>
</dbReference>
<accession>A0A7K0C8X9</accession>
<gene>
    <name evidence="4" type="ORF">ACRB68_76980</name>
</gene>
<feature type="transmembrane region" description="Helical" evidence="2">
    <location>
        <begin position="169"/>
        <end position="188"/>
    </location>
</feature>
<dbReference type="RefSeq" id="WP_328595303.1">
    <property type="nucleotide sequence ID" value="NZ_WEGH01000006.1"/>
</dbReference>
<feature type="transmembrane region" description="Helical" evidence="2">
    <location>
        <begin position="244"/>
        <end position="260"/>
    </location>
</feature>
<name>A0A7K0C8X9_9ACTN</name>
<evidence type="ECO:0000259" key="3">
    <source>
        <dbReference type="Pfam" id="PF01757"/>
    </source>
</evidence>
<reference evidence="4 5" key="1">
    <citation type="submission" date="2019-10" db="EMBL/GenBank/DDBJ databases">
        <title>Actinomadura rubteroloni sp. nov. and Actinomadura macrotermitis sp. nov., isolated from the gut of fungus growing-termite Macrotermes natalensis.</title>
        <authorList>
            <person name="Benndorf R."/>
            <person name="Martin K."/>
            <person name="Kuefner M."/>
            <person name="De Beer W."/>
            <person name="Kaster A.-K."/>
            <person name="Vollmers J."/>
            <person name="Poulsen M."/>
            <person name="Beemelmanns C."/>
        </authorList>
    </citation>
    <scope>NUCLEOTIDE SEQUENCE [LARGE SCALE GENOMIC DNA]</scope>
    <source>
        <strain evidence="4 5">RB68</strain>
    </source>
</reference>
<dbReference type="InterPro" id="IPR050879">
    <property type="entry name" value="Acyltransferase_3"/>
</dbReference>
<evidence type="ECO:0000313" key="5">
    <source>
        <dbReference type="Proteomes" id="UP000487268"/>
    </source>
</evidence>
<dbReference type="GO" id="GO:0016747">
    <property type="term" value="F:acyltransferase activity, transferring groups other than amino-acyl groups"/>
    <property type="evidence" value="ECO:0007669"/>
    <property type="project" value="InterPro"/>
</dbReference>
<feature type="transmembrane region" description="Helical" evidence="2">
    <location>
        <begin position="140"/>
        <end position="162"/>
    </location>
</feature>
<evidence type="ECO:0000256" key="1">
    <source>
        <dbReference type="SAM" id="MobiDB-lite"/>
    </source>
</evidence>
<feature type="domain" description="Acyltransferase 3" evidence="3">
    <location>
        <begin position="12"/>
        <end position="379"/>
    </location>
</feature>
<feature type="transmembrane region" description="Helical" evidence="2">
    <location>
        <begin position="330"/>
        <end position="351"/>
    </location>
</feature>
<keyword evidence="5" id="KW-1185">Reference proteome</keyword>
<comment type="caution">
    <text evidence="4">The sequence shown here is derived from an EMBL/GenBank/DDBJ whole genome shotgun (WGS) entry which is preliminary data.</text>
</comment>
<evidence type="ECO:0000313" key="4">
    <source>
        <dbReference type="EMBL" id="MQY09572.1"/>
    </source>
</evidence>
<dbReference type="GO" id="GO:0016020">
    <property type="term" value="C:membrane"/>
    <property type="evidence" value="ECO:0007669"/>
    <property type="project" value="TreeGrafter"/>
</dbReference>
<dbReference type="InterPro" id="IPR002656">
    <property type="entry name" value="Acyl_transf_3_dom"/>
</dbReference>
<dbReference type="Proteomes" id="UP000487268">
    <property type="component" value="Unassembled WGS sequence"/>
</dbReference>
<evidence type="ECO:0000256" key="2">
    <source>
        <dbReference type="SAM" id="Phobius"/>
    </source>
</evidence>
<feature type="transmembrane region" description="Helical" evidence="2">
    <location>
        <begin position="363"/>
        <end position="384"/>
    </location>
</feature>
<feature type="transmembrane region" description="Helical" evidence="2">
    <location>
        <begin position="302"/>
        <end position="318"/>
    </location>
</feature>
<keyword evidence="2" id="KW-0472">Membrane</keyword>
<feature type="transmembrane region" description="Helical" evidence="2">
    <location>
        <begin position="194"/>
        <end position="212"/>
    </location>
</feature>
<feature type="transmembrane region" description="Helical" evidence="2">
    <location>
        <begin position="42"/>
        <end position="64"/>
    </location>
</feature>
<dbReference type="AlphaFoldDB" id="A0A7K0C8X9"/>
<feature type="region of interest" description="Disordered" evidence="1">
    <location>
        <begin position="399"/>
        <end position="421"/>
    </location>
</feature>
<keyword evidence="2" id="KW-0812">Transmembrane</keyword>
<sequence>MAPPSSPPPRLAWLDALRGVAALVVAFHHGSYHYLPGLRRALLPHVNLGAWGVLVFFLVSGYIVPASLERTGSVRRFWISRVHRIHPLLVFALAVVLLVAALGGRPLAGNPRTGTGVAVDVLAHLTMVQDLLGVPNAVNVLWTLSYEMVFYLLVVALFAAGLHRRSAGVAMTLAVAAAALAAILPVAALSRGLGVRPVVVAAAVLLAAAIGLGCSARPALVRAGALLGGLLGAVLVLGNSRIDPWQGLIVLAVMFLGTAIHRADHGQGTWRGVLAAGAVVAGVAAGLGAWRQVNMIDAESDGAWPLTLVLAMAFFAAVRALRHRRMPRALTWFGVVSYSVYLLHPLLLIIADALFGRPGRDVPLYMAAFLAALLAVCAVSHRLVERPMQRLGGRVARRYAPAGRPEPDPAPVPLTSAPGRG</sequence>
<proteinExistence type="predicted"/>
<feature type="transmembrane region" description="Helical" evidence="2">
    <location>
        <begin position="85"/>
        <end position="104"/>
    </location>
</feature>
<feature type="transmembrane region" description="Helical" evidence="2">
    <location>
        <begin position="219"/>
        <end position="238"/>
    </location>
</feature>
<dbReference type="GO" id="GO:0000271">
    <property type="term" value="P:polysaccharide biosynthetic process"/>
    <property type="evidence" value="ECO:0007669"/>
    <property type="project" value="TreeGrafter"/>
</dbReference>
<organism evidence="4 5">
    <name type="scientific">Actinomadura macrotermitis</name>
    <dbReference type="NCBI Taxonomy" id="2585200"/>
    <lineage>
        <taxon>Bacteria</taxon>
        <taxon>Bacillati</taxon>
        <taxon>Actinomycetota</taxon>
        <taxon>Actinomycetes</taxon>
        <taxon>Streptosporangiales</taxon>
        <taxon>Thermomonosporaceae</taxon>
        <taxon>Actinomadura</taxon>
    </lineage>
</organism>
<dbReference type="PANTHER" id="PTHR23028:SF53">
    <property type="entry name" value="ACYL_TRANSF_3 DOMAIN-CONTAINING PROTEIN"/>
    <property type="match status" value="1"/>
</dbReference>